<protein>
    <submittedName>
        <fullName evidence="1">SAM-dependent chlorinase/fluorinase</fullName>
    </submittedName>
</protein>
<dbReference type="Proteomes" id="UP001240150">
    <property type="component" value="Chromosome"/>
</dbReference>
<dbReference type="InterPro" id="IPR023228">
    <property type="entry name" value="SAM_OH_AdoTrfase_N_sf"/>
</dbReference>
<dbReference type="EMBL" id="CP126980">
    <property type="protein sequence ID" value="WIM99699.1"/>
    <property type="molecule type" value="Genomic_DNA"/>
</dbReference>
<name>A0ABY8WPA0_9ACTN</name>
<dbReference type="RefSeq" id="WP_284921137.1">
    <property type="nucleotide sequence ID" value="NZ_CP126980.1"/>
</dbReference>
<sequence>MPAYLACLRDCWVLSPRRRACVRMDGRHLSCRLLIRRCHVLLTVVADYGIGDLAFAEVRQRLALLLPEADVTAIPVPPFDTVSAGFCVAQLAFGKGPADRVLYANVAPRQDNDAPRAGNAGERLVACRLPTGVLVVGVAAGASMSFLAEAGLPLRAVRVADAGSQFRSRDVFPGAVAALARGDASLLGSEVTVAGPPPRSVVYVDGYGNLKTSWYDPPAEVGARVRVDIGGRQVVAVVSDGVFAVPDGQISFAPGSSGWPMGDGRHRACYELFARGASAAEMFGQPGAGTAVEILAE</sequence>
<dbReference type="SUPFAM" id="SSF102522">
    <property type="entry name" value="Bacterial fluorinating enzyme, N-terminal domain"/>
    <property type="match status" value="1"/>
</dbReference>
<accession>A0ABY8WPA0</accession>
<gene>
    <name evidence="1" type="ORF">ACTOB_003359</name>
</gene>
<keyword evidence="2" id="KW-1185">Reference proteome</keyword>
<evidence type="ECO:0000313" key="2">
    <source>
        <dbReference type="Proteomes" id="UP001240150"/>
    </source>
</evidence>
<reference evidence="1 2" key="1">
    <citation type="submission" date="2023-06" db="EMBL/GenBank/DDBJ databases">
        <authorList>
            <person name="Yushchuk O."/>
            <person name="Binda E."/>
            <person name="Ruckert-Reed C."/>
            <person name="Fedorenko V."/>
            <person name="Kalinowski J."/>
            <person name="Marinelli F."/>
        </authorList>
    </citation>
    <scope>NUCLEOTIDE SEQUENCE [LARGE SCALE GENOMIC DNA]</scope>
    <source>
        <strain evidence="1 2">NRRL 3884</strain>
    </source>
</reference>
<dbReference type="Gene3D" id="3.40.50.10790">
    <property type="entry name" value="S-adenosyl-l-methionine hydroxide adenosyltransferase, N-terminal"/>
    <property type="match status" value="1"/>
</dbReference>
<organism evidence="1 2">
    <name type="scientific">Actinoplanes oblitus</name>
    <dbReference type="NCBI Taxonomy" id="3040509"/>
    <lineage>
        <taxon>Bacteria</taxon>
        <taxon>Bacillati</taxon>
        <taxon>Actinomycetota</taxon>
        <taxon>Actinomycetes</taxon>
        <taxon>Micromonosporales</taxon>
        <taxon>Micromonosporaceae</taxon>
        <taxon>Actinoplanes</taxon>
    </lineage>
</organism>
<evidence type="ECO:0000313" key="1">
    <source>
        <dbReference type="EMBL" id="WIM99699.1"/>
    </source>
</evidence>
<proteinExistence type="predicted"/>